<protein>
    <recommendedName>
        <fullName evidence="2">PIN domain-containing protein</fullName>
    </recommendedName>
</protein>
<dbReference type="SUPFAM" id="SSF88723">
    <property type="entry name" value="PIN domain-like"/>
    <property type="match status" value="1"/>
</dbReference>
<name>A0A098E8U1_9ZZZZ</name>
<dbReference type="AlphaFoldDB" id="A0A098E8U1"/>
<reference evidence="1" key="1">
    <citation type="submission" date="2014-09" db="EMBL/GenBank/DDBJ databases">
        <authorList>
            <person name="Probst J Alexander"/>
        </authorList>
    </citation>
    <scope>NUCLEOTIDE SEQUENCE</scope>
</reference>
<dbReference type="EMBL" id="CCXY01000049">
    <property type="protein sequence ID" value="CEG11400.1"/>
    <property type="molecule type" value="Genomic_DNA"/>
</dbReference>
<accession>A0A098E8U1</accession>
<gene>
    <name evidence="1" type="ORF">MSIBF_A1420011</name>
</gene>
<dbReference type="InterPro" id="IPR029060">
    <property type="entry name" value="PIN-like_dom_sf"/>
</dbReference>
<organism evidence="1">
    <name type="scientific">groundwater metagenome</name>
    <dbReference type="NCBI Taxonomy" id="717931"/>
    <lineage>
        <taxon>unclassified sequences</taxon>
        <taxon>metagenomes</taxon>
        <taxon>ecological metagenomes</taxon>
    </lineage>
</organism>
<dbReference type="Gene3D" id="3.40.50.1010">
    <property type="entry name" value="5'-nuclease"/>
    <property type="match status" value="1"/>
</dbReference>
<sequence>MTRILVDTNILIDREDLKKVSEGLQELLKILNETSNKIVIHPLSLEEIKNDKNAERGGIVLSKLKSYPIIESPPNPENDNKFMSLIGETDNTHDIVDNRLIYCVYKDAANFLITEDEKIHKKALKVGISDRVFRVNDALDYFSGFLSKKILHPPPIKLTPCHNLDTNDSIFDSGLFNIEDILNYSSFHFLI</sequence>
<proteinExistence type="predicted"/>
<evidence type="ECO:0008006" key="2">
    <source>
        <dbReference type="Google" id="ProtNLM"/>
    </source>
</evidence>
<evidence type="ECO:0000313" key="1">
    <source>
        <dbReference type="EMBL" id="CEG11400.1"/>
    </source>
</evidence>